<organism evidence="1 2">
    <name type="scientific">Cyclocybe aegerita</name>
    <name type="common">Black poplar mushroom</name>
    <name type="synonym">Agrocybe aegerita</name>
    <dbReference type="NCBI Taxonomy" id="1973307"/>
    <lineage>
        <taxon>Eukaryota</taxon>
        <taxon>Fungi</taxon>
        <taxon>Dikarya</taxon>
        <taxon>Basidiomycota</taxon>
        <taxon>Agaricomycotina</taxon>
        <taxon>Agaricomycetes</taxon>
        <taxon>Agaricomycetidae</taxon>
        <taxon>Agaricales</taxon>
        <taxon>Agaricineae</taxon>
        <taxon>Bolbitiaceae</taxon>
        <taxon>Cyclocybe</taxon>
    </lineage>
</organism>
<name>A0A8S0WHF7_CYCAE</name>
<dbReference type="OrthoDB" id="10518639at2759"/>
<sequence length="143" mass="16458">MAYPFIQDYSVFPWHQLTSYDVPAPLLNMPRIFELGQNLLECFLQPMRMIPNQAIPDGPPETPDHSAVMSLHLTRGFFYALSTQLQHLPRFHNLRRRFTLIPLFAKSGARLEVTFGVKTDADTIRTCLTHTLEVNVLQIHRVA</sequence>
<dbReference type="EMBL" id="CACVBS010000035">
    <property type="protein sequence ID" value="CAA7262303.1"/>
    <property type="molecule type" value="Genomic_DNA"/>
</dbReference>
<accession>A0A8S0WHF7</accession>
<proteinExistence type="predicted"/>
<keyword evidence="2" id="KW-1185">Reference proteome</keyword>
<dbReference type="AlphaFoldDB" id="A0A8S0WHF7"/>
<dbReference type="Proteomes" id="UP000467700">
    <property type="component" value="Unassembled WGS sequence"/>
</dbReference>
<gene>
    <name evidence="1" type="ORF">AAE3_LOCUS4168</name>
</gene>
<comment type="caution">
    <text evidence="1">The sequence shown here is derived from an EMBL/GenBank/DDBJ whole genome shotgun (WGS) entry which is preliminary data.</text>
</comment>
<evidence type="ECO:0000313" key="2">
    <source>
        <dbReference type="Proteomes" id="UP000467700"/>
    </source>
</evidence>
<protein>
    <submittedName>
        <fullName evidence="1">Uncharacterized protein</fullName>
    </submittedName>
</protein>
<evidence type="ECO:0000313" key="1">
    <source>
        <dbReference type="EMBL" id="CAA7262303.1"/>
    </source>
</evidence>
<reference evidence="1 2" key="1">
    <citation type="submission" date="2020-01" db="EMBL/GenBank/DDBJ databases">
        <authorList>
            <person name="Gupta K D."/>
        </authorList>
    </citation>
    <scope>NUCLEOTIDE SEQUENCE [LARGE SCALE GENOMIC DNA]</scope>
</reference>